<keyword evidence="4" id="KW-1185">Reference proteome</keyword>
<protein>
    <submittedName>
        <fullName evidence="3">SRPBCC domain-containing protein</fullName>
    </submittedName>
</protein>
<comment type="similarity">
    <text evidence="1">Belongs to the AHA1 family.</text>
</comment>
<reference evidence="4" key="1">
    <citation type="journal article" date="2019" name="Int. J. Syst. Evol. Microbiol.">
        <title>The Global Catalogue of Microorganisms (GCM) 10K type strain sequencing project: providing services to taxonomists for standard genome sequencing and annotation.</title>
        <authorList>
            <consortium name="The Broad Institute Genomics Platform"/>
            <consortium name="The Broad Institute Genome Sequencing Center for Infectious Disease"/>
            <person name="Wu L."/>
            <person name="Ma J."/>
        </authorList>
    </citation>
    <scope>NUCLEOTIDE SEQUENCE [LARGE SCALE GENOMIC DNA]</scope>
    <source>
        <strain evidence="4">CGMCC 4.7304</strain>
    </source>
</reference>
<evidence type="ECO:0000256" key="1">
    <source>
        <dbReference type="ARBA" id="ARBA00006817"/>
    </source>
</evidence>
<sequence>MSDALRRVGDQWALRFERRFAHPPERVWRAITEPEHLGRWYPLTPAELAPRVGGAIVFEGEDGAPGPRAEITEFQPSRVFALREYDEETGTHGLRLELEPDGEGCRMVFTHTFADDTWAAQTETGWIACLDELGRVLDEMG</sequence>
<evidence type="ECO:0000259" key="2">
    <source>
        <dbReference type="Pfam" id="PF08327"/>
    </source>
</evidence>
<evidence type="ECO:0000313" key="4">
    <source>
        <dbReference type="Proteomes" id="UP001595858"/>
    </source>
</evidence>
<dbReference type="InterPro" id="IPR023393">
    <property type="entry name" value="START-like_dom_sf"/>
</dbReference>
<dbReference type="RefSeq" id="WP_344142605.1">
    <property type="nucleotide sequence ID" value="NZ_BAAAQI010000005.1"/>
</dbReference>
<evidence type="ECO:0000313" key="3">
    <source>
        <dbReference type="EMBL" id="MFC4865107.1"/>
    </source>
</evidence>
<name>A0ABV9SFW9_9ACTN</name>
<accession>A0ABV9SFW9</accession>
<dbReference type="Gene3D" id="3.30.530.20">
    <property type="match status" value="1"/>
</dbReference>
<gene>
    <name evidence="3" type="ORF">ACFPCZ_00565</name>
</gene>
<dbReference type="Pfam" id="PF08327">
    <property type="entry name" value="AHSA1"/>
    <property type="match status" value="1"/>
</dbReference>
<feature type="domain" description="Activator of Hsp90 ATPase homologue 1/2-like C-terminal" evidence="2">
    <location>
        <begin position="22"/>
        <end position="137"/>
    </location>
</feature>
<proteinExistence type="inferred from homology"/>
<dbReference type="EMBL" id="JBHSIY010000001">
    <property type="protein sequence ID" value="MFC4865107.1"/>
    <property type="molecule type" value="Genomic_DNA"/>
</dbReference>
<dbReference type="InterPro" id="IPR013538">
    <property type="entry name" value="ASHA1/2-like_C"/>
</dbReference>
<comment type="caution">
    <text evidence="3">The sequence shown here is derived from an EMBL/GenBank/DDBJ whole genome shotgun (WGS) entry which is preliminary data.</text>
</comment>
<organism evidence="3 4">
    <name type="scientific">Streptomonospora arabica</name>
    <dbReference type="NCBI Taxonomy" id="412417"/>
    <lineage>
        <taxon>Bacteria</taxon>
        <taxon>Bacillati</taxon>
        <taxon>Actinomycetota</taxon>
        <taxon>Actinomycetes</taxon>
        <taxon>Streptosporangiales</taxon>
        <taxon>Nocardiopsidaceae</taxon>
        <taxon>Streptomonospora</taxon>
    </lineage>
</organism>
<dbReference type="Proteomes" id="UP001595858">
    <property type="component" value="Unassembled WGS sequence"/>
</dbReference>
<dbReference type="SUPFAM" id="SSF55961">
    <property type="entry name" value="Bet v1-like"/>
    <property type="match status" value="1"/>
</dbReference>